<dbReference type="InterPro" id="IPR041635">
    <property type="entry name" value="Type_ISP_LLaBIII_C"/>
</dbReference>
<feature type="non-terminal residue" evidence="2">
    <location>
        <position position="90"/>
    </location>
</feature>
<comment type="caution">
    <text evidence="2">The sequence shown here is derived from an EMBL/GenBank/DDBJ whole genome shotgun (WGS) entry which is preliminary data.</text>
</comment>
<sequence>MRILSLFNKSLSNEKLEVLYELKSQAGEKTIKARKLTSFNQNLIRLYCYRPFDIRYVYAENKFLWRSVETLSKHFIFENRALVTTRILAN</sequence>
<reference evidence="2" key="1">
    <citation type="journal article" date="2014" name="Front. Microbiol.">
        <title>High frequency of phylogenetically diverse reductive dehalogenase-homologous genes in deep subseafloor sedimentary metagenomes.</title>
        <authorList>
            <person name="Kawai M."/>
            <person name="Futagami T."/>
            <person name="Toyoda A."/>
            <person name="Takaki Y."/>
            <person name="Nishi S."/>
            <person name="Hori S."/>
            <person name="Arai W."/>
            <person name="Tsubouchi T."/>
            <person name="Morono Y."/>
            <person name="Uchiyama I."/>
            <person name="Ito T."/>
            <person name="Fujiyama A."/>
            <person name="Inagaki F."/>
            <person name="Takami H."/>
        </authorList>
    </citation>
    <scope>NUCLEOTIDE SEQUENCE</scope>
    <source>
        <strain evidence="2">Expedition CK06-06</strain>
    </source>
</reference>
<accession>X1B2J2</accession>
<dbReference type="AlphaFoldDB" id="X1B2J2"/>
<name>X1B2J2_9ZZZZ</name>
<dbReference type="Pfam" id="PF18135">
    <property type="entry name" value="Type_ISP_C"/>
    <property type="match status" value="1"/>
</dbReference>
<gene>
    <name evidence="2" type="ORF">S01H4_32810</name>
</gene>
<evidence type="ECO:0000259" key="1">
    <source>
        <dbReference type="Pfam" id="PF18135"/>
    </source>
</evidence>
<evidence type="ECO:0000313" key="2">
    <source>
        <dbReference type="EMBL" id="GAG75542.1"/>
    </source>
</evidence>
<feature type="domain" description="Type ISP restriction-modification enzyme LLaBIII C-terminal specificity" evidence="1">
    <location>
        <begin position="27"/>
        <end position="87"/>
    </location>
</feature>
<protein>
    <recommendedName>
        <fullName evidence="1">Type ISP restriction-modification enzyme LLaBIII C-terminal specificity domain-containing protein</fullName>
    </recommendedName>
</protein>
<dbReference type="EMBL" id="BART01017198">
    <property type="protein sequence ID" value="GAG75542.1"/>
    <property type="molecule type" value="Genomic_DNA"/>
</dbReference>
<proteinExistence type="predicted"/>
<organism evidence="2">
    <name type="scientific">marine sediment metagenome</name>
    <dbReference type="NCBI Taxonomy" id="412755"/>
    <lineage>
        <taxon>unclassified sequences</taxon>
        <taxon>metagenomes</taxon>
        <taxon>ecological metagenomes</taxon>
    </lineage>
</organism>